<dbReference type="InterPro" id="IPR036640">
    <property type="entry name" value="ABC1_TM_sf"/>
</dbReference>
<dbReference type="PROSITE" id="PS50893">
    <property type="entry name" value="ABC_TRANSPORTER_2"/>
    <property type="match status" value="1"/>
</dbReference>
<dbReference type="PANTHER" id="PTHR24223:SF399">
    <property type="entry name" value="ABC TRANSPORTER ATNG"/>
    <property type="match status" value="1"/>
</dbReference>
<keyword evidence="1 6" id="KW-0812">Transmembrane</keyword>
<evidence type="ECO:0000256" key="6">
    <source>
        <dbReference type="SAM" id="Phobius"/>
    </source>
</evidence>
<keyword evidence="2" id="KW-0547">Nucleotide-binding</keyword>
<dbReference type="SUPFAM" id="SSF52540">
    <property type="entry name" value="P-loop containing nucleoside triphosphate hydrolases"/>
    <property type="match status" value="1"/>
</dbReference>
<dbReference type="Gene3D" id="3.40.50.300">
    <property type="entry name" value="P-loop containing nucleotide triphosphate hydrolases"/>
    <property type="match status" value="1"/>
</dbReference>
<feature type="transmembrane region" description="Helical" evidence="6">
    <location>
        <begin position="496"/>
        <end position="515"/>
    </location>
</feature>
<dbReference type="GO" id="GO:0005524">
    <property type="term" value="F:ATP binding"/>
    <property type="evidence" value="ECO:0007669"/>
    <property type="project" value="UniProtKB-KW"/>
</dbReference>
<evidence type="ECO:0000256" key="5">
    <source>
        <dbReference type="ARBA" id="ARBA00023136"/>
    </source>
</evidence>
<protein>
    <submittedName>
        <fullName evidence="8">Unnamed protein product</fullName>
    </submittedName>
</protein>
<sequence>MMWLHIDIAHESGAISLVDADIDSVAEFVRRTVCDTWANALQLGLATWLLSAQIGATCTVPIIFAIVNLPLILGPLFAFAAYAISARLEGSSVFSVSQAITSLSLINLLLTPLQDLLFAVPDAFSSIKCLDRVQNFLTRKSQNDKRMVGLTSPGLMPSLQPPVPLPRAPGNASLRLRTAVLELNNVTIGTGLDHSKHIGRLTLRLSTPSLTMIVGPVGCGKSILLKTILGEIEPVEGEISISDLEVAYCGQLPWIVNKSIRENIIAGSRCYDGEWYRSIIHACCLDDDLREMPVGDNTLIGRQVNHLPQADLVIAFGEDGLEIGTFRELQAAKGDISKLYISERPRNSREENIATDEMAAKRRMTRGAANIEDQTRDTSGLAIYETAVVWPKVALLLGFLVMEAGLGVLRYGQFCEQVSSILKGQDSVDTDDDLDRFSEDMGLIDKVLPCGVILLGFREFSSNIYCIELTVFTGAPLEAFPAIAQVSVVIATVPHIAVAVPFLVGILILIHSVYVRTSRQLRLHELVLSRLFKEPLS</sequence>
<dbReference type="GO" id="GO:0016020">
    <property type="term" value="C:membrane"/>
    <property type="evidence" value="ECO:0007669"/>
    <property type="project" value="InterPro"/>
</dbReference>
<evidence type="ECO:0000256" key="2">
    <source>
        <dbReference type="ARBA" id="ARBA00022741"/>
    </source>
</evidence>
<reference evidence="8" key="1">
    <citation type="submission" date="2023-04" db="EMBL/GenBank/DDBJ databases">
        <title>Aspergillus oryzae NBRC 4228.</title>
        <authorList>
            <person name="Ichikawa N."/>
            <person name="Sato H."/>
            <person name="Tonouchi N."/>
        </authorList>
    </citation>
    <scope>NUCLEOTIDE SEQUENCE</scope>
    <source>
        <strain evidence="8">NBRC 4228</strain>
    </source>
</reference>
<proteinExistence type="predicted"/>
<dbReference type="Pfam" id="PF00005">
    <property type="entry name" value="ABC_tran"/>
    <property type="match status" value="1"/>
</dbReference>
<keyword evidence="3" id="KW-0067">ATP-binding</keyword>
<evidence type="ECO:0000256" key="1">
    <source>
        <dbReference type="ARBA" id="ARBA00022692"/>
    </source>
</evidence>
<feature type="domain" description="ABC transporter" evidence="7">
    <location>
        <begin position="181"/>
        <end position="398"/>
    </location>
</feature>
<dbReference type="AlphaFoldDB" id="A0AAN4YD32"/>
<name>A0AAN4YD32_ASPOZ</name>
<accession>A0AAN4YD32</accession>
<dbReference type="GO" id="GO:0042626">
    <property type="term" value="F:ATPase-coupled transmembrane transporter activity"/>
    <property type="evidence" value="ECO:0007669"/>
    <property type="project" value="TreeGrafter"/>
</dbReference>
<keyword evidence="4 6" id="KW-1133">Transmembrane helix</keyword>
<evidence type="ECO:0000313" key="8">
    <source>
        <dbReference type="EMBL" id="GMG24656.1"/>
    </source>
</evidence>
<evidence type="ECO:0000256" key="4">
    <source>
        <dbReference type="ARBA" id="ARBA00022989"/>
    </source>
</evidence>
<keyword evidence="5 6" id="KW-0472">Membrane</keyword>
<gene>
    <name evidence="8" type="ORF">Aory04_000185700</name>
</gene>
<dbReference type="InterPro" id="IPR003439">
    <property type="entry name" value="ABC_transporter-like_ATP-bd"/>
</dbReference>
<dbReference type="Proteomes" id="UP001165205">
    <property type="component" value="Unassembled WGS sequence"/>
</dbReference>
<dbReference type="InterPro" id="IPR050173">
    <property type="entry name" value="ABC_transporter_C-like"/>
</dbReference>
<dbReference type="InterPro" id="IPR027417">
    <property type="entry name" value="P-loop_NTPase"/>
</dbReference>
<evidence type="ECO:0000259" key="7">
    <source>
        <dbReference type="PROSITE" id="PS50893"/>
    </source>
</evidence>
<organism evidence="8 9">
    <name type="scientific">Aspergillus oryzae</name>
    <name type="common">Yellow koji mold</name>
    <dbReference type="NCBI Taxonomy" id="5062"/>
    <lineage>
        <taxon>Eukaryota</taxon>
        <taxon>Fungi</taxon>
        <taxon>Dikarya</taxon>
        <taxon>Ascomycota</taxon>
        <taxon>Pezizomycotina</taxon>
        <taxon>Eurotiomycetes</taxon>
        <taxon>Eurotiomycetidae</taxon>
        <taxon>Eurotiales</taxon>
        <taxon>Aspergillaceae</taxon>
        <taxon>Aspergillus</taxon>
        <taxon>Aspergillus subgen. Circumdati</taxon>
    </lineage>
</organism>
<dbReference type="PANTHER" id="PTHR24223">
    <property type="entry name" value="ATP-BINDING CASSETTE SUB-FAMILY C"/>
    <property type="match status" value="1"/>
</dbReference>
<evidence type="ECO:0000313" key="9">
    <source>
        <dbReference type="Proteomes" id="UP001165205"/>
    </source>
</evidence>
<evidence type="ECO:0000256" key="3">
    <source>
        <dbReference type="ARBA" id="ARBA00022840"/>
    </source>
</evidence>
<dbReference type="Gene3D" id="1.20.1560.10">
    <property type="entry name" value="ABC transporter type 1, transmembrane domain"/>
    <property type="match status" value="1"/>
</dbReference>
<feature type="transmembrane region" description="Helical" evidence="6">
    <location>
        <begin position="62"/>
        <end position="84"/>
    </location>
</feature>
<comment type="caution">
    <text evidence="8">The sequence shown here is derived from an EMBL/GenBank/DDBJ whole genome shotgun (WGS) entry which is preliminary data.</text>
</comment>
<dbReference type="EMBL" id="BSYA01000012">
    <property type="protein sequence ID" value="GMG24656.1"/>
    <property type="molecule type" value="Genomic_DNA"/>
</dbReference>
<dbReference type="GO" id="GO:0016887">
    <property type="term" value="F:ATP hydrolysis activity"/>
    <property type="evidence" value="ECO:0007669"/>
    <property type="project" value="InterPro"/>
</dbReference>